<keyword evidence="6" id="KW-1133">Transmembrane helix</keyword>
<evidence type="ECO:0000256" key="5">
    <source>
        <dbReference type="ARBA" id="ARBA00022860"/>
    </source>
</evidence>
<gene>
    <name evidence="9" type="ORF">BOLC7T40597H</name>
</gene>
<name>A0A3P6DU11_BRAOL</name>
<reference evidence="9" key="1">
    <citation type="submission" date="2018-11" db="EMBL/GenBank/DDBJ databases">
        <authorList>
            <consortium name="Genoscope - CEA"/>
            <person name="William W."/>
        </authorList>
    </citation>
    <scope>NUCLEOTIDE SEQUENCE</scope>
</reference>
<dbReference type="GO" id="GO:0006952">
    <property type="term" value="P:defense response"/>
    <property type="evidence" value="ECO:0007669"/>
    <property type="project" value="UniProtKB-KW"/>
</dbReference>
<keyword evidence="8" id="KW-0568">Pathogenesis-related protein</keyword>
<evidence type="ECO:0000256" key="4">
    <source>
        <dbReference type="ARBA" id="ARBA00022821"/>
    </source>
</evidence>
<dbReference type="Pfam" id="PF03094">
    <property type="entry name" value="Mlo"/>
    <property type="match status" value="1"/>
</dbReference>
<evidence type="ECO:0000256" key="7">
    <source>
        <dbReference type="ARBA" id="ARBA00023136"/>
    </source>
</evidence>
<evidence type="ECO:0000256" key="2">
    <source>
        <dbReference type="ARBA" id="ARBA00006574"/>
    </source>
</evidence>
<evidence type="ECO:0000256" key="3">
    <source>
        <dbReference type="ARBA" id="ARBA00022692"/>
    </source>
</evidence>
<proteinExistence type="inferred from homology"/>
<evidence type="ECO:0000256" key="8">
    <source>
        <dbReference type="ARBA" id="ARBA00023265"/>
    </source>
</evidence>
<comment type="subcellular location">
    <subcellularLocation>
        <location evidence="1">Membrane</location>
        <topology evidence="1">Multi-pass membrane protein</topology>
    </subcellularLocation>
</comment>
<evidence type="ECO:0000256" key="6">
    <source>
        <dbReference type="ARBA" id="ARBA00022989"/>
    </source>
</evidence>
<dbReference type="GO" id="GO:0016020">
    <property type="term" value="C:membrane"/>
    <property type="evidence" value="ECO:0007669"/>
    <property type="project" value="UniProtKB-SubCell"/>
</dbReference>
<dbReference type="PANTHER" id="PTHR31942">
    <property type="entry name" value="MLO-LIKE PROTEIN 1"/>
    <property type="match status" value="1"/>
</dbReference>
<organism evidence="9">
    <name type="scientific">Brassica oleracea</name>
    <name type="common">Wild cabbage</name>
    <dbReference type="NCBI Taxonomy" id="3712"/>
    <lineage>
        <taxon>Eukaryota</taxon>
        <taxon>Viridiplantae</taxon>
        <taxon>Streptophyta</taxon>
        <taxon>Embryophyta</taxon>
        <taxon>Tracheophyta</taxon>
        <taxon>Spermatophyta</taxon>
        <taxon>Magnoliopsida</taxon>
        <taxon>eudicotyledons</taxon>
        <taxon>Gunneridae</taxon>
        <taxon>Pentapetalae</taxon>
        <taxon>rosids</taxon>
        <taxon>malvids</taxon>
        <taxon>Brassicales</taxon>
        <taxon>Brassicaceae</taxon>
        <taxon>Brassiceae</taxon>
        <taxon>Brassica</taxon>
    </lineage>
</organism>
<evidence type="ECO:0000313" key="9">
    <source>
        <dbReference type="EMBL" id="VDD35037.1"/>
    </source>
</evidence>
<comment type="similarity">
    <text evidence="2">Belongs to the MLO family.</text>
</comment>
<dbReference type="InterPro" id="IPR004326">
    <property type="entry name" value="Mlo"/>
</dbReference>
<evidence type="ECO:0000256" key="1">
    <source>
        <dbReference type="ARBA" id="ARBA00004141"/>
    </source>
</evidence>
<protein>
    <submittedName>
        <fullName evidence="9">Uncharacterized protein</fullName>
    </submittedName>
</protein>
<accession>A0A3P6DU11</accession>
<keyword evidence="5" id="KW-0112">Calmodulin-binding</keyword>
<keyword evidence="3" id="KW-0812">Transmembrane</keyword>
<dbReference type="GO" id="GO:0005516">
    <property type="term" value="F:calmodulin binding"/>
    <property type="evidence" value="ECO:0007669"/>
    <property type="project" value="UniProtKB-KW"/>
</dbReference>
<dbReference type="AlphaFoldDB" id="A0A3P6DU11"/>
<sequence length="46" mass="5301">MGLGITDKHIVVQGMPLVKVSDEHFWFGRPQLILHLFHFALFQVPT</sequence>
<keyword evidence="4" id="KW-0611">Plant defense</keyword>
<keyword evidence="7" id="KW-0472">Membrane</keyword>
<dbReference type="PANTHER" id="PTHR31942:SF49">
    <property type="entry name" value="MLO-LIKE PROTEIN 8"/>
    <property type="match status" value="1"/>
</dbReference>
<dbReference type="EMBL" id="LR031876">
    <property type="protein sequence ID" value="VDD35037.1"/>
    <property type="molecule type" value="Genomic_DNA"/>
</dbReference>